<proteinExistence type="predicted"/>
<evidence type="ECO:0000313" key="3">
    <source>
        <dbReference type="EMBL" id="SEV93755.1"/>
    </source>
</evidence>
<feature type="region of interest" description="Disordered" evidence="1">
    <location>
        <begin position="1"/>
        <end position="34"/>
    </location>
</feature>
<dbReference type="Proteomes" id="UP000199701">
    <property type="component" value="Unassembled WGS sequence"/>
</dbReference>
<reference evidence="3 4" key="1">
    <citation type="submission" date="2016-10" db="EMBL/GenBank/DDBJ databases">
        <authorList>
            <person name="de Groot N.N."/>
        </authorList>
    </citation>
    <scope>NUCLEOTIDE SEQUENCE [LARGE SCALE GENOMIC DNA]</scope>
    <source>
        <strain evidence="3 4">DSM 9179</strain>
    </source>
</reference>
<dbReference type="AlphaFoldDB" id="A0A1I0MZ07"/>
<dbReference type="STRING" id="99656.SAMN05421659_102247"/>
<organism evidence="3 4">
    <name type="scientific">[Clostridium] fimetarium</name>
    <dbReference type="NCBI Taxonomy" id="99656"/>
    <lineage>
        <taxon>Bacteria</taxon>
        <taxon>Bacillati</taxon>
        <taxon>Bacillota</taxon>
        <taxon>Clostridia</taxon>
        <taxon>Lachnospirales</taxon>
        <taxon>Lachnospiraceae</taxon>
    </lineage>
</organism>
<feature type="domain" description="SHOCT" evidence="2">
    <location>
        <begin position="392"/>
        <end position="419"/>
    </location>
</feature>
<gene>
    <name evidence="3" type="ORF">SAMN05421659_102247</name>
</gene>
<dbReference type="InterPro" id="IPR018649">
    <property type="entry name" value="SHOCT"/>
</dbReference>
<protein>
    <submittedName>
        <fullName evidence="3">Short C-terminal domain-containing protein</fullName>
    </submittedName>
</protein>
<accession>A0A1I0MZ07</accession>
<keyword evidence="4" id="KW-1185">Reference proteome</keyword>
<dbReference type="Pfam" id="PF09851">
    <property type="entry name" value="SHOCT"/>
    <property type="match status" value="1"/>
</dbReference>
<sequence length="422" mass="48281">MGFMDKLKEAADKAKETAENAAQKAKEVYEQKKEEHEEKKLVEEAYDIEMKEKVRVLSKSLIDAIYESGDDSNGGFYTDIVESDILAFTKDFFEKILLPANSASKSYISMYPYIDEKKLKSINKSFPNYDATEIAVIMIKDTDNQEFLLTTRSFYFKVAHPDDGKYFAIGKVSCNKISIFTLEKQEISYTFKCDGFKLADLKITNKYEEDFITLNNYFKCITKKDFEITDQEIDTIIHEKIGDKVYEQVKKYMIYDDELAIYFAWGLDSITAKDYIVCTTKQIIIMNREAFGATANVKQFYYEDITSVATIQNTNNSTLTGMIVDAALTAALKLCDLEINVAGAKEKISTLNKLEAERVVALYHLYRKSIKQENKQPQVIMQQSEAKPDIIDQITQLAKLKDAGILTEEEFDNKKADLLAKL</sequence>
<dbReference type="RefSeq" id="WP_242940952.1">
    <property type="nucleotide sequence ID" value="NZ_FOJI01000002.1"/>
</dbReference>
<evidence type="ECO:0000259" key="2">
    <source>
        <dbReference type="Pfam" id="PF09851"/>
    </source>
</evidence>
<evidence type="ECO:0000313" key="4">
    <source>
        <dbReference type="Proteomes" id="UP000199701"/>
    </source>
</evidence>
<dbReference type="EMBL" id="FOJI01000002">
    <property type="protein sequence ID" value="SEV93755.1"/>
    <property type="molecule type" value="Genomic_DNA"/>
</dbReference>
<evidence type="ECO:0000256" key="1">
    <source>
        <dbReference type="SAM" id="MobiDB-lite"/>
    </source>
</evidence>
<name>A0A1I0MZ07_9FIRM</name>